<keyword evidence="2" id="KW-1185">Reference proteome</keyword>
<reference evidence="1 2" key="1">
    <citation type="submission" date="2023-03" db="EMBL/GenBank/DDBJ databases">
        <title>Draft assemblies of triclosan tolerant bacteria isolated from returned activated sludge.</title>
        <authorList>
            <person name="Van Hamelsveld S."/>
        </authorList>
    </citation>
    <scope>NUCLEOTIDE SEQUENCE [LARGE SCALE GENOMIC DNA]</scope>
    <source>
        <strain evidence="1 2">GW210010_S58</strain>
    </source>
</reference>
<name>A0ABT6B0B6_9BURK</name>
<gene>
    <name evidence="1" type="ORF">P3W85_36170</name>
</gene>
<evidence type="ECO:0000313" key="2">
    <source>
        <dbReference type="Proteomes" id="UP001216674"/>
    </source>
</evidence>
<accession>A0ABT6B0B6</accession>
<sequence>MQHLAIRWHVQLRFDTGPLCRKRERGAGRADSATLRTQATPAVCA</sequence>
<protein>
    <submittedName>
        <fullName evidence="1">Uncharacterized protein</fullName>
    </submittedName>
</protein>
<comment type="caution">
    <text evidence="1">The sequence shown here is derived from an EMBL/GenBank/DDBJ whole genome shotgun (WGS) entry which is preliminary data.</text>
</comment>
<dbReference type="Proteomes" id="UP001216674">
    <property type="component" value="Unassembled WGS sequence"/>
</dbReference>
<evidence type="ECO:0000313" key="1">
    <source>
        <dbReference type="EMBL" id="MDF3838327.1"/>
    </source>
</evidence>
<proteinExistence type="predicted"/>
<organism evidence="1 2">
    <name type="scientific">Cupriavidus basilensis</name>
    <dbReference type="NCBI Taxonomy" id="68895"/>
    <lineage>
        <taxon>Bacteria</taxon>
        <taxon>Pseudomonadati</taxon>
        <taxon>Pseudomonadota</taxon>
        <taxon>Betaproteobacteria</taxon>
        <taxon>Burkholderiales</taxon>
        <taxon>Burkholderiaceae</taxon>
        <taxon>Cupriavidus</taxon>
    </lineage>
</organism>
<dbReference type="RefSeq" id="WP_017229198.1">
    <property type="nucleotide sequence ID" value="NZ_JARJLM010000578.1"/>
</dbReference>
<dbReference type="EMBL" id="JARJLM010000578">
    <property type="protein sequence ID" value="MDF3838327.1"/>
    <property type="molecule type" value="Genomic_DNA"/>
</dbReference>